<dbReference type="EC" id="2.7.7.12" evidence="10"/>
<comment type="similarity">
    <text evidence="4 10">Belongs to the galactose-1-phosphate uridylyltransferase type 2 family.</text>
</comment>
<dbReference type="OrthoDB" id="2293at2"/>
<keyword evidence="15" id="KW-1185">Reference proteome</keyword>
<name>A0A7X3FLZ8_9BACL</name>
<sequence>MKASEAARTVEQLLAFALRQGMIGPLDICSARNALLEELGLSEPWNGQAGEAGENSESSRSNESGESGESSRSVPKEPVELLNVLLDYAWENGRLEANTVTYRDLLDAKLMGFLMPRPSEVARNFRETADQQGIDSATDQFYRLCIDSNYIRMDRIRKNDYWLAPTPYGDMEITINLSKPEKDPVEIARLRTMKHSSYPQCLLCVENVGYAGRLDHPARQNLRVLPLTIDGETWYFQYSPYVYYNEHCIILNEKHVPMQISERTFRRLFDYIQQMPHYFVGSNADLPIVGGSILNHDHFQGGRHKFPMELAPVERCFKAASVPDVSIGIVQWPMSVVRLSGRSREDVLKLADQVLASWRAYSDPAADILSATVQSDVTVPHNTVTPIARFNAAGEYELDLVLRNNRTSEEHPDGIFHPHEHLHHIKKENIGLIEVMGLAVLPGRLQEELSGIARYLTGEESWDGADGLVTGHPLHKHAAWISELVSPSGASLTRQAAAGLLEQEVGIKFSQVLEDAGVFKRDEPGQAAFDRFLGSVGFALACE</sequence>
<proteinExistence type="inferred from homology"/>
<protein>
    <recommendedName>
        <fullName evidence="10">Galactose-1-phosphate uridylyltransferase</fullName>
        <shortName evidence="10">Gal-1-P uridylyltransferase</shortName>
        <ecNumber evidence="10">2.7.7.12</ecNumber>
    </recommendedName>
    <alternativeName>
        <fullName evidence="10">UDP-glucose--hexose-1-phosphate uridylyltransferase</fullName>
    </alternativeName>
</protein>
<dbReference type="InterPro" id="IPR005850">
    <property type="entry name" value="GalP_Utransf_C"/>
</dbReference>
<evidence type="ECO:0000256" key="4">
    <source>
        <dbReference type="ARBA" id="ARBA00008706"/>
    </source>
</evidence>
<feature type="domain" description="Galactose-1-phosphate uridyl transferase C-terminal" evidence="13">
    <location>
        <begin position="273"/>
        <end position="454"/>
    </location>
</feature>
<keyword evidence="8 10" id="KW-0299">Galactose metabolism</keyword>
<keyword evidence="6 10" id="KW-0808">Transferase</keyword>
<gene>
    <name evidence="10" type="primary">galT</name>
    <name evidence="14" type="ORF">EDM21_19645</name>
</gene>
<dbReference type="PIRSF" id="PIRSF006005">
    <property type="entry name" value="GalT_BS"/>
    <property type="match status" value="1"/>
</dbReference>
<reference evidence="14 15" key="1">
    <citation type="journal article" date="2019" name="Microorganisms">
        <title>Paenibacillus lutrae sp. nov., A Chitinolytic Species Isolated from A River Otter in Castril Natural Park, Granada, Spain.</title>
        <authorList>
            <person name="Rodriguez M."/>
            <person name="Reina J.C."/>
            <person name="Bejar V."/>
            <person name="Llamas I."/>
        </authorList>
    </citation>
    <scope>NUCLEOTIDE SEQUENCE [LARGE SCALE GENOMIC DNA]</scope>
    <source>
        <strain evidence="14 15">N10</strain>
    </source>
</reference>
<dbReference type="GO" id="GO:0005737">
    <property type="term" value="C:cytoplasm"/>
    <property type="evidence" value="ECO:0007669"/>
    <property type="project" value="UniProtKB-SubCell"/>
</dbReference>
<feature type="compositionally biased region" description="Low complexity" evidence="11">
    <location>
        <begin position="49"/>
        <end position="73"/>
    </location>
</feature>
<dbReference type="EMBL" id="RHLK01000014">
    <property type="protein sequence ID" value="MVP01712.1"/>
    <property type="molecule type" value="Genomic_DNA"/>
</dbReference>
<dbReference type="AlphaFoldDB" id="A0A7X3FLZ8"/>
<comment type="catalytic activity">
    <reaction evidence="1 10">
        <text>alpha-D-galactose 1-phosphate + UDP-alpha-D-glucose = alpha-D-glucose 1-phosphate + UDP-alpha-D-galactose</text>
        <dbReference type="Rhea" id="RHEA:13989"/>
        <dbReference type="ChEBI" id="CHEBI:58336"/>
        <dbReference type="ChEBI" id="CHEBI:58601"/>
        <dbReference type="ChEBI" id="CHEBI:58885"/>
        <dbReference type="ChEBI" id="CHEBI:66914"/>
        <dbReference type="EC" id="2.7.7.12"/>
    </reaction>
</comment>
<dbReference type="Proteomes" id="UP000490800">
    <property type="component" value="Unassembled WGS sequence"/>
</dbReference>
<evidence type="ECO:0000259" key="13">
    <source>
        <dbReference type="Pfam" id="PF02744"/>
    </source>
</evidence>
<keyword evidence="7 10" id="KW-0548">Nucleotidyltransferase</keyword>
<evidence type="ECO:0000259" key="12">
    <source>
        <dbReference type="Pfam" id="PF01087"/>
    </source>
</evidence>
<dbReference type="InterPro" id="IPR000766">
    <property type="entry name" value="GalP_uridyl_Trfase_II"/>
</dbReference>
<comment type="subcellular location">
    <subcellularLocation>
        <location evidence="2 10">Cytoplasm</location>
    </subcellularLocation>
</comment>
<comment type="pathway">
    <text evidence="3 10">Carbohydrate metabolism; galactose metabolism.</text>
</comment>
<evidence type="ECO:0000256" key="1">
    <source>
        <dbReference type="ARBA" id="ARBA00001107"/>
    </source>
</evidence>
<evidence type="ECO:0000256" key="8">
    <source>
        <dbReference type="ARBA" id="ARBA00023144"/>
    </source>
</evidence>
<dbReference type="PANTHER" id="PTHR39191:SF1">
    <property type="entry name" value="DUF4922 DOMAIN-CONTAINING PROTEIN"/>
    <property type="match status" value="1"/>
</dbReference>
<accession>A0A7X3FLZ8</accession>
<dbReference type="Pfam" id="PF01087">
    <property type="entry name" value="GalP_UDP_transf"/>
    <property type="match status" value="1"/>
</dbReference>
<evidence type="ECO:0000256" key="5">
    <source>
        <dbReference type="ARBA" id="ARBA00022490"/>
    </source>
</evidence>
<dbReference type="HAMAP" id="MF_00571">
    <property type="entry name" value="GalP_UDP_trans"/>
    <property type="match status" value="1"/>
</dbReference>
<dbReference type="InterPro" id="IPR005849">
    <property type="entry name" value="GalP_Utransf_N"/>
</dbReference>
<dbReference type="PANTHER" id="PTHR39191">
    <property type="entry name" value="GALACTOSE-1-PHOSPHATE URIDYLYLTRANSFERASE"/>
    <property type="match status" value="1"/>
</dbReference>
<evidence type="ECO:0000256" key="2">
    <source>
        <dbReference type="ARBA" id="ARBA00004496"/>
    </source>
</evidence>
<dbReference type="GO" id="GO:0008108">
    <property type="term" value="F:UDP-glucose:hexose-1-phosphate uridylyltransferase activity"/>
    <property type="evidence" value="ECO:0007669"/>
    <property type="project" value="UniProtKB-UniRule"/>
</dbReference>
<evidence type="ECO:0000256" key="3">
    <source>
        <dbReference type="ARBA" id="ARBA00004947"/>
    </source>
</evidence>
<evidence type="ECO:0000256" key="10">
    <source>
        <dbReference type="HAMAP-Rule" id="MF_00571"/>
    </source>
</evidence>
<dbReference type="NCBIfam" id="NF003629">
    <property type="entry name" value="PRK05270.1-2"/>
    <property type="match status" value="1"/>
</dbReference>
<evidence type="ECO:0000256" key="11">
    <source>
        <dbReference type="SAM" id="MobiDB-lite"/>
    </source>
</evidence>
<comment type="caution">
    <text evidence="14">The sequence shown here is derived from an EMBL/GenBank/DDBJ whole genome shotgun (WGS) entry which is preliminary data.</text>
</comment>
<evidence type="ECO:0000256" key="9">
    <source>
        <dbReference type="ARBA" id="ARBA00023277"/>
    </source>
</evidence>
<evidence type="ECO:0000256" key="6">
    <source>
        <dbReference type="ARBA" id="ARBA00022679"/>
    </source>
</evidence>
<dbReference type="GO" id="GO:0006012">
    <property type="term" value="P:galactose metabolic process"/>
    <property type="evidence" value="ECO:0007669"/>
    <property type="project" value="UniProtKB-UniRule"/>
</dbReference>
<dbReference type="UniPathway" id="UPA00214"/>
<keyword evidence="5 10" id="KW-0963">Cytoplasm</keyword>
<feature type="domain" description="Galactose-1-phosphate uridyl transferase N-terminal" evidence="12">
    <location>
        <begin position="87"/>
        <end position="257"/>
    </location>
</feature>
<organism evidence="14 15">
    <name type="scientific">Paenibacillus lutrae</name>
    <dbReference type="NCBI Taxonomy" id="2078573"/>
    <lineage>
        <taxon>Bacteria</taxon>
        <taxon>Bacillati</taxon>
        <taxon>Bacillota</taxon>
        <taxon>Bacilli</taxon>
        <taxon>Bacillales</taxon>
        <taxon>Paenibacillaceae</taxon>
        <taxon>Paenibacillus</taxon>
    </lineage>
</organism>
<dbReference type="Pfam" id="PF02744">
    <property type="entry name" value="GalP_UDP_tr_C"/>
    <property type="match status" value="1"/>
</dbReference>
<evidence type="ECO:0000256" key="7">
    <source>
        <dbReference type="ARBA" id="ARBA00022695"/>
    </source>
</evidence>
<keyword evidence="9 10" id="KW-0119">Carbohydrate metabolism</keyword>
<feature type="region of interest" description="Disordered" evidence="11">
    <location>
        <begin position="44"/>
        <end position="75"/>
    </location>
</feature>
<evidence type="ECO:0000313" key="15">
    <source>
        <dbReference type="Proteomes" id="UP000490800"/>
    </source>
</evidence>
<evidence type="ECO:0000313" key="14">
    <source>
        <dbReference type="EMBL" id="MVP01712.1"/>
    </source>
</evidence>